<keyword evidence="2" id="KW-0560">Oxidoreductase</keyword>
<dbReference type="SMART" id="SM00822">
    <property type="entry name" value="PKS_KR"/>
    <property type="match status" value="1"/>
</dbReference>
<dbReference type="FunFam" id="3.40.50.720:FF:000084">
    <property type="entry name" value="Short-chain dehydrogenase reductase"/>
    <property type="match status" value="1"/>
</dbReference>
<evidence type="ECO:0000256" key="1">
    <source>
        <dbReference type="ARBA" id="ARBA00006484"/>
    </source>
</evidence>
<proteinExistence type="inferred from homology"/>
<evidence type="ECO:0000313" key="6">
    <source>
        <dbReference type="Proteomes" id="UP000032522"/>
    </source>
</evidence>
<evidence type="ECO:0000259" key="4">
    <source>
        <dbReference type="SMART" id="SM00822"/>
    </source>
</evidence>
<dbReference type="InterPro" id="IPR036291">
    <property type="entry name" value="NAD(P)-bd_dom_sf"/>
</dbReference>
<evidence type="ECO:0000256" key="2">
    <source>
        <dbReference type="ARBA" id="ARBA00023002"/>
    </source>
</evidence>
<feature type="domain" description="Ketoreductase" evidence="4">
    <location>
        <begin position="11"/>
        <end position="216"/>
    </location>
</feature>
<comment type="caution">
    <text evidence="5">The sequence shown here is derived from an EMBL/GenBank/DDBJ whole genome shotgun (WGS) entry which is preliminary data.</text>
</comment>
<dbReference type="GO" id="GO:0006633">
    <property type="term" value="P:fatty acid biosynthetic process"/>
    <property type="evidence" value="ECO:0007669"/>
    <property type="project" value="TreeGrafter"/>
</dbReference>
<name>A0A0D8BW22_GEOKU</name>
<dbReference type="InterPro" id="IPR020904">
    <property type="entry name" value="Sc_DH/Rdtase_CS"/>
</dbReference>
<dbReference type="GO" id="GO:0008206">
    <property type="term" value="P:bile acid metabolic process"/>
    <property type="evidence" value="ECO:0007669"/>
    <property type="project" value="UniProtKB-ARBA"/>
</dbReference>
<dbReference type="Pfam" id="PF00106">
    <property type="entry name" value="adh_short"/>
    <property type="match status" value="1"/>
</dbReference>
<sequence>MSSWAELLKGKVAVVTGASRGLGRADALALAEAGADVVITDILLESDEESKQTAQKYGPLSQVMQSTKVVYAEKTAEDIRAMGRRALALKMDVTDREQVKEVFARVKEEFGSIDILVNNAGTLDHVSQIEKQNDEFWERDLRVNLTGTYNCTKAVWPYMKEQRWGRIINMSSVAGTLGGFGQASYSATKGAVLSFTKSMALEGARYGITVNAIVPGIINTEAFRMGNPKMNERMIQRTAFRRPGEPEDVANAIVFLCSDKAKYITGIGLNVSGGIELFTF</sequence>
<dbReference type="PRINTS" id="PR00080">
    <property type="entry name" value="SDRFAMILY"/>
</dbReference>
<dbReference type="PANTHER" id="PTHR42760">
    <property type="entry name" value="SHORT-CHAIN DEHYDROGENASES/REDUCTASES FAMILY MEMBER"/>
    <property type="match status" value="1"/>
</dbReference>
<dbReference type="InterPro" id="IPR057326">
    <property type="entry name" value="KR_dom"/>
</dbReference>
<dbReference type="PANTHER" id="PTHR42760:SF133">
    <property type="entry name" value="3-OXOACYL-[ACYL-CARRIER-PROTEIN] REDUCTASE"/>
    <property type="match status" value="1"/>
</dbReference>
<dbReference type="EMBL" id="JYBP01000003">
    <property type="protein sequence ID" value="KJE28320.1"/>
    <property type="molecule type" value="Genomic_DNA"/>
</dbReference>
<gene>
    <name evidence="5" type="ORF">LG52_213</name>
</gene>
<dbReference type="SUPFAM" id="SSF51735">
    <property type="entry name" value="NAD(P)-binding Rossmann-fold domains"/>
    <property type="match status" value="1"/>
</dbReference>
<dbReference type="Gene3D" id="3.40.50.720">
    <property type="entry name" value="NAD(P)-binding Rossmann-like Domain"/>
    <property type="match status" value="1"/>
</dbReference>
<dbReference type="PATRIC" id="fig|1462.6.peg.321"/>
<dbReference type="Pfam" id="PF13561">
    <property type="entry name" value="adh_short_C2"/>
    <property type="match status" value="1"/>
</dbReference>
<dbReference type="RefSeq" id="WP_044730574.1">
    <property type="nucleotide sequence ID" value="NZ_JYBP01000003.1"/>
</dbReference>
<dbReference type="AlphaFoldDB" id="A0A0D8BW22"/>
<evidence type="ECO:0000313" key="5">
    <source>
        <dbReference type="EMBL" id="KJE28320.1"/>
    </source>
</evidence>
<dbReference type="GO" id="GO:0016616">
    <property type="term" value="F:oxidoreductase activity, acting on the CH-OH group of donors, NAD or NADP as acceptor"/>
    <property type="evidence" value="ECO:0007669"/>
    <property type="project" value="UniProtKB-ARBA"/>
</dbReference>
<evidence type="ECO:0000256" key="3">
    <source>
        <dbReference type="RuleBase" id="RU000363"/>
    </source>
</evidence>
<dbReference type="InterPro" id="IPR002347">
    <property type="entry name" value="SDR_fam"/>
</dbReference>
<reference evidence="5 6" key="1">
    <citation type="submission" date="2015-01" db="EMBL/GenBank/DDBJ databases">
        <authorList>
            <person name="Filippidou S."/>
            <person name="Jeanneret N."/>
            <person name="Russel-Delif L."/>
            <person name="Junier T."/>
            <person name="Wunderlin T."/>
            <person name="Molina V."/>
            <person name="Johnson S.L."/>
            <person name="Davenport K.W."/>
            <person name="Chain P.S."/>
            <person name="Dorador C."/>
            <person name="Junier P."/>
        </authorList>
    </citation>
    <scope>NUCLEOTIDE SEQUENCE [LARGE SCALE GENOMIC DNA]</scope>
    <source>
        <strain evidence="5 6">Et7/4</strain>
    </source>
</reference>
<comment type="similarity">
    <text evidence="1 3">Belongs to the short-chain dehydrogenases/reductases (SDR) family.</text>
</comment>
<dbReference type="PRINTS" id="PR00081">
    <property type="entry name" value="GDHRDH"/>
</dbReference>
<organism evidence="5 6">
    <name type="scientific">Geobacillus kaustophilus</name>
    <dbReference type="NCBI Taxonomy" id="1462"/>
    <lineage>
        <taxon>Bacteria</taxon>
        <taxon>Bacillati</taxon>
        <taxon>Bacillota</taxon>
        <taxon>Bacilli</taxon>
        <taxon>Bacillales</taxon>
        <taxon>Anoxybacillaceae</taxon>
        <taxon>Geobacillus</taxon>
        <taxon>Geobacillus thermoleovorans group</taxon>
    </lineage>
</organism>
<dbReference type="OrthoDB" id="9803333at2"/>
<protein>
    <submittedName>
        <fullName evidence="5">Short chain dehydrogenase family protein</fullName>
    </submittedName>
</protein>
<accession>A0A0D8BW22</accession>
<dbReference type="PROSITE" id="PS00061">
    <property type="entry name" value="ADH_SHORT"/>
    <property type="match status" value="1"/>
</dbReference>
<dbReference type="Proteomes" id="UP000032522">
    <property type="component" value="Unassembled WGS sequence"/>
</dbReference>
<dbReference type="GO" id="GO:0048038">
    <property type="term" value="F:quinone binding"/>
    <property type="evidence" value="ECO:0007669"/>
    <property type="project" value="TreeGrafter"/>
</dbReference>